<dbReference type="GO" id="GO:0016491">
    <property type="term" value="F:oxidoreductase activity"/>
    <property type="evidence" value="ECO:0007669"/>
    <property type="project" value="UniProtKB-KW"/>
</dbReference>
<evidence type="ECO:0000256" key="1">
    <source>
        <dbReference type="ARBA" id="ARBA00001974"/>
    </source>
</evidence>
<sequence length="448" mass="50399">MEMKLSLDGLTGKVVTPYSKEYEQARQEWNRAIQKFPIIIVYCYAVKDIQNAICWARRHGIGIRIRSRGHHYQGYSVGTGVLVIDVSYMKRIELDESNGSVFVQSGIKNREIYDYLGARGYPFPGGTCPTVGVAGYTLGGGWGYSSRYMGLGCDSLTALEMVDYQGNLCKADDNYNPDLFWACRGAGGGNFGVVTSMTFQLPPKVTRVTLVELEYLNAAPATMACFLDIWQEWLVSLDQRMTINVSMYNSAEDGMGIYGKGLFYGSAAEAAQILKPFELGGATLSLQEVTFLEAVQKIQDAYPDSEKFQSTGRFVNRKYSMEEIEAIVELIRQRADGSVYTAVSVYALGGKINEIDKKCTAFYYRDAAYIMGVQSVWEEDRYASVNRCWLNERFQCLKQLTVGSYINFPYNCLANYEEEYYGGNACRLQQIGRQYDPMNVFSFPQAIQ</sequence>
<protein>
    <submittedName>
        <fullName evidence="7">FAD/FMN-containing dehydrogenase</fullName>
    </submittedName>
</protein>
<dbReference type="PROSITE" id="PS00862">
    <property type="entry name" value="OX2_COVAL_FAD"/>
    <property type="match status" value="1"/>
</dbReference>
<dbReference type="GO" id="GO:0071949">
    <property type="term" value="F:FAD binding"/>
    <property type="evidence" value="ECO:0007669"/>
    <property type="project" value="InterPro"/>
</dbReference>
<gene>
    <name evidence="7" type="ORF">SAMN04488500_111129</name>
</gene>
<reference evidence="7 8" key="1">
    <citation type="submission" date="2017-04" db="EMBL/GenBank/DDBJ databases">
        <authorList>
            <person name="Afonso C.L."/>
            <person name="Miller P.J."/>
            <person name="Scott M.A."/>
            <person name="Spackman E."/>
            <person name="Goraichik I."/>
            <person name="Dimitrov K.M."/>
            <person name="Suarez D.L."/>
            <person name="Swayne D.E."/>
        </authorList>
    </citation>
    <scope>NUCLEOTIDE SEQUENCE [LARGE SCALE GENOMIC DNA]</scope>
    <source>
        <strain evidence="7 8">DSM 5090</strain>
    </source>
</reference>
<dbReference type="EMBL" id="FWXI01000011">
    <property type="protein sequence ID" value="SMC88287.1"/>
    <property type="molecule type" value="Genomic_DNA"/>
</dbReference>
<proteinExistence type="inferred from homology"/>
<comment type="similarity">
    <text evidence="2">Belongs to the oxygen-dependent FAD-linked oxidoreductase family.</text>
</comment>
<dbReference type="InterPro" id="IPR012951">
    <property type="entry name" value="BBE"/>
</dbReference>
<dbReference type="Pfam" id="PF08031">
    <property type="entry name" value="BBE"/>
    <property type="match status" value="1"/>
</dbReference>
<evidence type="ECO:0000256" key="3">
    <source>
        <dbReference type="ARBA" id="ARBA00022630"/>
    </source>
</evidence>
<dbReference type="InterPro" id="IPR036318">
    <property type="entry name" value="FAD-bd_PCMH-like_sf"/>
</dbReference>
<dbReference type="Proteomes" id="UP000192738">
    <property type="component" value="Unassembled WGS sequence"/>
</dbReference>
<dbReference type="PROSITE" id="PS51387">
    <property type="entry name" value="FAD_PCMH"/>
    <property type="match status" value="1"/>
</dbReference>
<dbReference type="InterPro" id="IPR016167">
    <property type="entry name" value="FAD-bd_PCMH_sub1"/>
</dbReference>
<dbReference type="AlphaFoldDB" id="A0A1W2CSR7"/>
<name>A0A1W2CSR7_9FIRM</name>
<dbReference type="PANTHER" id="PTHR42973">
    <property type="entry name" value="BINDING OXIDOREDUCTASE, PUTATIVE (AFU_ORTHOLOGUE AFUA_1G17690)-RELATED"/>
    <property type="match status" value="1"/>
</dbReference>
<dbReference type="PANTHER" id="PTHR42973:SF39">
    <property type="entry name" value="FAD-BINDING PCMH-TYPE DOMAIN-CONTAINING PROTEIN"/>
    <property type="match status" value="1"/>
</dbReference>
<dbReference type="Gene3D" id="3.30.43.10">
    <property type="entry name" value="Uridine Diphospho-n-acetylenolpyruvylglucosamine Reductase, domain 2"/>
    <property type="match status" value="1"/>
</dbReference>
<evidence type="ECO:0000256" key="2">
    <source>
        <dbReference type="ARBA" id="ARBA00005466"/>
    </source>
</evidence>
<evidence type="ECO:0000259" key="6">
    <source>
        <dbReference type="PROSITE" id="PS51387"/>
    </source>
</evidence>
<dbReference type="Gene3D" id="3.30.465.10">
    <property type="match status" value="1"/>
</dbReference>
<feature type="domain" description="FAD-binding PCMH-type" evidence="6">
    <location>
        <begin position="33"/>
        <end position="204"/>
    </location>
</feature>
<evidence type="ECO:0000313" key="7">
    <source>
        <dbReference type="EMBL" id="SMC88287.1"/>
    </source>
</evidence>
<evidence type="ECO:0000313" key="8">
    <source>
        <dbReference type="Proteomes" id="UP000192738"/>
    </source>
</evidence>
<accession>A0A1W2CSR7</accession>
<dbReference type="Pfam" id="PF01565">
    <property type="entry name" value="FAD_binding_4"/>
    <property type="match status" value="1"/>
</dbReference>
<keyword evidence="5" id="KW-0560">Oxidoreductase</keyword>
<evidence type="ECO:0000256" key="5">
    <source>
        <dbReference type="ARBA" id="ARBA00023002"/>
    </source>
</evidence>
<organism evidence="7 8">
    <name type="scientific">Sporomusa malonica</name>
    <dbReference type="NCBI Taxonomy" id="112901"/>
    <lineage>
        <taxon>Bacteria</taxon>
        <taxon>Bacillati</taxon>
        <taxon>Bacillota</taxon>
        <taxon>Negativicutes</taxon>
        <taxon>Selenomonadales</taxon>
        <taxon>Sporomusaceae</taxon>
        <taxon>Sporomusa</taxon>
    </lineage>
</organism>
<dbReference type="InterPro" id="IPR016166">
    <property type="entry name" value="FAD-bd_PCMH"/>
</dbReference>
<dbReference type="InterPro" id="IPR016169">
    <property type="entry name" value="FAD-bd_PCMH_sub2"/>
</dbReference>
<keyword evidence="4" id="KW-0274">FAD</keyword>
<dbReference type="InterPro" id="IPR050416">
    <property type="entry name" value="FAD-linked_Oxidoreductase"/>
</dbReference>
<dbReference type="InterPro" id="IPR006094">
    <property type="entry name" value="Oxid_FAD_bind_N"/>
</dbReference>
<comment type="cofactor">
    <cofactor evidence="1">
        <name>FAD</name>
        <dbReference type="ChEBI" id="CHEBI:57692"/>
    </cofactor>
</comment>
<dbReference type="OrthoDB" id="545125at2"/>
<evidence type="ECO:0000256" key="4">
    <source>
        <dbReference type="ARBA" id="ARBA00022827"/>
    </source>
</evidence>
<dbReference type="Gene3D" id="3.40.462.20">
    <property type="match status" value="1"/>
</dbReference>
<keyword evidence="3" id="KW-0285">Flavoprotein</keyword>
<dbReference type="STRING" id="112901.SAMN04488500_111129"/>
<keyword evidence="8" id="KW-1185">Reference proteome</keyword>
<dbReference type="SUPFAM" id="SSF56176">
    <property type="entry name" value="FAD-binding/transporter-associated domain-like"/>
    <property type="match status" value="1"/>
</dbReference>
<dbReference type="InterPro" id="IPR006093">
    <property type="entry name" value="Oxy_OxRdtase_FAD_BS"/>
</dbReference>